<comment type="caution">
    <text evidence="1">The sequence shown here is derived from an EMBL/GenBank/DDBJ whole genome shotgun (WGS) entry which is preliminary data.</text>
</comment>
<name>A0A1B7NQ09_9EURO</name>
<organism evidence="1 2">
    <name type="scientific">Emergomyces africanus</name>
    <dbReference type="NCBI Taxonomy" id="1955775"/>
    <lineage>
        <taxon>Eukaryota</taxon>
        <taxon>Fungi</taxon>
        <taxon>Dikarya</taxon>
        <taxon>Ascomycota</taxon>
        <taxon>Pezizomycotina</taxon>
        <taxon>Eurotiomycetes</taxon>
        <taxon>Eurotiomycetidae</taxon>
        <taxon>Onygenales</taxon>
        <taxon>Ajellomycetaceae</taxon>
        <taxon>Emergomyces</taxon>
    </lineage>
</organism>
<sequence length="71" mass="7956">MDRDSHEVIRARGGGGEEDLEQILWIPTSFPPVQESCNMTVLVNQYIAGSQISMSEDNLMTILESVFRIVT</sequence>
<reference evidence="1 2" key="1">
    <citation type="submission" date="2015-07" db="EMBL/GenBank/DDBJ databases">
        <title>Emmonsia species relationships and genome sequence.</title>
        <authorList>
            <person name="Cuomo C.A."/>
            <person name="Schwartz I.S."/>
            <person name="Kenyon C."/>
            <person name="de Hoog G.S."/>
            <person name="Govender N.P."/>
            <person name="Botha A."/>
            <person name="Moreno L."/>
            <person name="de Vries M."/>
            <person name="Munoz J.F."/>
            <person name="Stielow J.B."/>
        </authorList>
    </citation>
    <scope>NUCLEOTIDE SEQUENCE [LARGE SCALE GENOMIC DNA]</scope>
    <source>
        <strain evidence="1 2">CBS 136260</strain>
    </source>
</reference>
<evidence type="ECO:0000313" key="2">
    <source>
        <dbReference type="Proteomes" id="UP000091918"/>
    </source>
</evidence>
<dbReference type="AlphaFoldDB" id="A0A1B7NQ09"/>
<gene>
    <name evidence="1" type="ORF">ACJ72_06763</name>
</gene>
<proteinExistence type="predicted"/>
<keyword evidence="2" id="KW-1185">Reference proteome</keyword>
<dbReference type="Proteomes" id="UP000091918">
    <property type="component" value="Unassembled WGS sequence"/>
</dbReference>
<dbReference type="EMBL" id="LGUA01001242">
    <property type="protein sequence ID" value="OAX78921.1"/>
    <property type="molecule type" value="Genomic_DNA"/>
</dbReference>
<evidence type="ECO:0000313" key="1">
    <source>
        <dbReference type="EMBL" id="OAX78921.1"/>
    </source>
</evidence>
<protein>
    <submittedName>
        <fullName evidence="1">Uncharacterized protein</fullName>
    </submittedName>
</protein>
<accession>A0A1B7NQ09</accession>